<evidence type="ECO:0000313" key="1">
    <source>
        <dbReference type="EMBL" id="VAW62651.1"/>
    </source>
</evidence>
<dbReference type="PANTHER" id="PTHR39332:SF7">
    <property type="entry name" value="SRPBCC FAMILY PROTEIN"/>
    <property type="match status" value="1"/>
</dbReference>
<sequence length="141" mass="15696">MTKVMVSNEFQINSERLWEEVRQFNNMHKYLPSMITSCEVRGNGEGAKRVCGTENGEILETLVLLDDNNMVLQYTIDNEDSPLPVSQYTGTVAIKKKGNNLTEFSWSAIFEPKGMSEADVVGMLESAFGGLLEGIVANVRK</sequence>
<protein>
    <recommendedName>
        <fullName evidence="2">SRPBCC family protein</fullName>
    </recommendedName>
</protein>
<reference evidence="1" key="1">
    <citation type="submission" date="2018-06" db="EMBL/GenBank/DDBJ databases">
        <authorList>
            <person name="Zhirakovskaya E."/>
        </authorList>
    </citation>
    <scope>NUCLEOTIDE SEQUENCE</scope>
</reference>
<evidence type="ECO:0008006" key="2">
    <source>
        <dbReference type="Google" id="ProtNLM"/>
    </source>
</evidence>
<dbReference type="AlphaFoldDB" id="A0A3B0X4L1"/>
<name>A0A3B0X4L1_9ZZZZ</name>
<dbReference type="CDD" id="cd07821">
    <property type="entry name" value="PYR_PYL_RCAR_like"/>
    <property type="match status" value="1"/>
</dbReference>
<dbReference type="Gene3D" id="3.30.530.20">
    <property type="match status" value="1"/>
</dbReference>
<organism evidence="1">
    <name type="scientific">hydrothermal vent metagenome</name>
    <dbReference type="NCBI Taxonomy" id="652676"/>
    <lineage>
        <taxon>unclassified sequences</taxon>
        <taxon>metagenomes</taxon>
        <taxon>ecological metagenomes</taxon>
    </lineage>
</organism>
<dbReference type="PANTHER" id="PTHR39332">
    <property type="entry name" value="BLL4707 PROTEIN"/>
    <property type="match status" value="1"/>
</dbReference>
<dbReference type="Pfam" id="PF10604">
    <property type="entry name" value="Polyketide_cyc2"/>
    <property type="match status" value="1"/>
</dbReference>
<gene>
    <name evidence="1" type="ORF">MNBD_GAMMA11-909</name>
</gene>
<accession>A0A3B0X4L1</accession>
<dbReference type="InterPro" id="IPR023393">
    <property type="entry name" value="START-like_dom_sf"/>
</dbReference>
<dbReference type="InterPro" id="IPR019587">
    <property type="entry name" value="Polyketide_cyclase/dehydratase"/>
</dbReference>
<dbReference type="EMBL" id="UOFG01000178">
    <property type="protein sequence ID" value="VAW62651.1"/>
    <property type="molecule type" value="Genomic_DNA"/>
</dbReference>
<proteinExistence type="predicted"/>
<dbReference type="SUPFAM" id="SSF55961">
    <property type="entry name" value="Bet v1-like"/>
    <property type="match status" value="1"/>
</dbReference>